<dbReference type="STRING" id="1910958.BTM30_09655"/>
<dbReference type="PRINTS" id="PR00038">
    <property type="entry name" value="HTHLUXR"/>
</dbReference>
<dbReference type="Pfam" id="PF00196">
    <property type="entry name" value="GerE"/>
    <property type="match status" value="1"/>
</dbReference>
<dbReference type="Proteomes" id="UP000240206">
    <property type="component" value="Unassembled WGS sequence"/>
</dbReference>
<dbReference type="CDD" id="cd06170">
    <property type="entry name" value="LuxR_C_like"/>
    <property type="match status" value="1"/>
</dbReference>
<dbReference type="Gene3D" id="3.40.50.2300">
    <property type="match status" value="1"/>
</dbReference>
<feature type="domain" description="HTH luxR-type" evidence="2">
    <location>
        <begin position="156"/>
        <end position="221"/>
    </location>
</feature>
<dbReference type="InterPro" id="IPR016032">
    <property type="entry name" value="Sig_transdc_resp-reg_C-effctor"/>
</dbReference>
<protein>
    <recommendedName>
        <fullName evidence="2">HTH luxR-type domain-containing protein</fullName>
    </recommendedName>
</protein>
<dbReference type="PROSITE" id="PS50043">
    <property type="entry name" value="HTH_LUXR_2"/>
    <property type="match status" value="1"/>
</dbReference>
<keyword evidence="1" id="KW-0238">DNA-binding</keyword>
<evidence type="ECO:0000259" key="2">
    <source>
        <dbReference type="PROSITE" id="PS50043"/>
    </source>
</evidence>
<dbReference type="GO" id="GO:0003677">
    <property type="term" value="F:DNA binding"/>
    <property type="evidence" value="ECO:0007669"/>
    <property type="project" value="UniProtKB-KW"/>
</dbReference>
<sequence length="226" mass="24644">MAVDLTPHLELLQERNQAIIKLIKGESVVLCLGDQNLLISHSFNPSHQALLKGLCSAEAEAVHLVKLHRPKFLVCHDKLLPGDGIELIKRCKASQPSLKTLLVVCQPGNFQLQLALAAGADAICAADRIGQGTVLQALQCLKQGSCYIDKGLRDRAAFEPNKLSPRELEVLQELHLGFDTKGIANRLGISPNTAKGYQKQLFQKLGVSRRMHAVLTGIQMGLLQAH</sequence>
<dbReference type="EMBL" id="PXVC01000017">
    <property type="protein sequence ID" value="PSI01862.1"/>
    <property type="molecule type" value="Genomic_DNA"/>
</dbReference>
<evidence type="ECO:0000313" key="4">
    <source>
        <dbReference type="Proteomes" id="UP000240206"/>
    </source>
</evidence>
<dbReference type="PANTHER" id="PTHR43214:SF43">
    <property type="entry name" value="TWO-COMPONENT RESPONSE REGULATOR"/>
    <property type="match status" value="1"/>
</dbReference>
<dbReference type="GO" id="GO:0006355">
    <property type="term" value="P:regulation of DNA-templated transcription"/>
    <property type="evidence" value="ECO:0007669"/>
    <property type="project" value="InterPro"/>
</dbReference>
<keyword evidence="4" id="KW-1185">Reference proteome</keyword>
<reference evidence="4" key="1">
    <citation type="submission" date="2018-03" db="EMBL/GenBank/DDBJ databases">
        <title>Ecological and genomic features of two cosmopolitan and abundant freshwater picocyanobacteria.</title>
        <authorList>
            <person name="Cabello-Yeves P.J."/>
            <person name="Picazo A."/>
            <person name="Camacho A."/>
            <person name="Callieri C."/>
            <person name="Rosselli R."/>
            <person name="Roda-Garcia J."/>
            <person name="Coutinho F.H."/>
            <person name="Rodriguez-Valera F."/>
        </authorList>
    </citation>
    <scope>NUCLEOTIDE SEQUENCE [LARGE SCALE GENOMIC DNA]</scope>
    <source>
        <strain evidence="4">Tous</strain>
    </source>
</reference>
<dbReference type="PANTHER" id="PTHR43214">
    <property type="entry name" value="TWO-COMPONENT RESPONSE REGULATOR"/>
    <property type="match status" value="1"/>
</dbReference>
<dbReference type="InterPro" id="IPR039420">
    <property type="entry name" value="WalR-like"/>
</dbReference>
<evidence type="ECO:0000313" key="3">
    <source>
        <dbReference type="EMBL" id="PSI01862.1"/>
    </source>
</evidence>
<evidence type="ECO:0000256" key="1">
    <source>
        <dbReference type="ARBA" id="ARBA00023125"/>
    </source>
</evidence>
<dbReference type="SUPFAM" id="SSF46894">
    <property type="entry name" value="C-terminal effector domain of the bipartite response regulators"/>
    <property type="match status" value="1"/>
</dbReference>
<proteinExistence type="predicted"/>
<dbReference type="SMART" id="SM00421">
    <property type="entry name" value="HTH_LUXR"/>
    <property type="match status" value="1"/>
</dbReference>
<dbReference type="AlphaFoldDB" id="A0A2P7EF41"/>
<accession>A0A2P7EF41</accession>
<comment type="caution">
    <text evidence="3">The sequence shown here is derived from an EMBL/GenBank/DDBJ whole genome shotgun (WGS) entry which is preliminary data.</text>
</comment>
<dbReference type="InterPro" id="IPR000792">
    <property type="entry name" value="Tscrpt_reg_LuxR_C"/>
</dbReference>
<name>A0A2P7EF41_9SYNE</name>
<gene>
    <name evidence="3" type="ORF">C7K08_05595</name>
</gene>
<organism evidence="3 4">
    <name type="scientific">Synechococcus lacustris str. Tous</name>
    <dbReference type="NCBI Taxonomy" id="1910958"/>
    <lineage>
        <taxon>Bacteria</taxon>
        <taxon>Bacillati</taxon>
        <taxon>Cyanobacteriota</taxon>
        <taxon>Cyanophyceae</taxon>
        <taxon>Synechococcales</taxon>
        <taxon>Synechococcaceae</taxon>
        <taxon>Synechococcus</taxon>
    </lineage>
</organism>